<dbReference type="AlphaFoldDB" id="A0A255ZCJ5"/>
<reference evidence="1 2" key="1">
    <citation type="submission" date="2017-07" db="EMBL/GenBank/DDBJ databases">
        <title>Flavobacterium cyanobacteriorum sp. nov., isolated from cyanobacterial aggregates in a eutrophic lake.</title>
        <authorList>
            <person name="Cai H."/>
        </authorList>
    </citation>
    <scope>NUCLEOTIDE SEQUENCE [LARGE SCALE GENOMIC DNA]</scope>
    <source>
        <strain evidence="1 2">TH167</strain>
    </source>
</reference>
<name>A0A255ZCJ5_9FLAO</name>
<protein>
    <recommendedName>
        <fullName evidence="3">Lipocalin-like domain-containing protein</fullName>
    </recommendedName>
</protein>
<proteinExistence type="predicted"/>
<dbReference type="OrthoDB" id="1143855at2"/>
<keyword evidence="2" id="KW-1185">Reference proteome</keyword>
<accession>A0A255ZCJ5</accession>
<dbReference type="PROSITE" id="PS51257">
    <property type="entry name" value="PROKAR_LIPOPROTEIN"/>
    <property type="match status" value="1"/>
</dbReference>
<dbReference type="Proteomes" id="UP000216035">
    <property type="component" value="Unassembled WGS sequence"/>
</dbReference>
<dbReference type="EMBL" id="NOXX01000226">
    <property type="protein sequence ID" value="OYQ38624.1"/>
    <property type="molecule type" value="Genomic_DNA"/>
</dbReference>
<evidence type="ECO:0000313" key="1">
    <source>
        <dbReference type="EMBL" id="OYQ38624.1"/>
    </source>
</evidence>
<evidence type="ECO:0000313" key="2">
    <source>
        <dbReference type="Proteomes" id="UP000216035"/>
    </source>
</evidence>
<organism evidence="1 2">
    <name type="scientific">Flavobacterium aurantiibacter</name>
    <dbReference type="NCBI Taxonomy" id="2023067"/>
    <lineage>
        <taxon>Bacteria</taxon>
        <taxon>Pseudomonadati</taxon>
        <taxon>Bacteroidota</taxon>
        <taxon>Flavobacteriia</taxon>
        <taxon>Flavobacteriales</taxon>
        <taxon>Flavobacteriaceae</taxon>
        <taxon>Flavobacterium</taxon>
    </lineage>
</organism>
<gene>
    <name evidence="1" type="ORF">CHX27_14650</name>
</gene>
<evidence type="ECO:0008006" key="3">
    <source>
        <dbReference type="Google" id="ProtNLM"/>
    </source>
</evidence>
<comment type="caution">
    <text evidence="1">The sequence shown here is derived from an EMBL/GenBank/DDBJ whole genome shotgun (WGS) entry which is preliminary data.</text>
</comment>
<dbReference type="RefSeq" id="WP_094487505.1">
    <property type="nucleotide sequence ID" value="NZ_NOXX01000226.1"/>
</dbReference>
<sequence length="141" mass="16244">MKLLIKSAFLFVCLGVVSCKDSIPESDLAYLNGYWEIEKVELPDGDKKEYKVNESIDFIQVKSRNGIRKKVYPQIDGRYLVNDVQERFTVTDSAGIWLLRYETRYGKWSEKIIAIDSSSLEIEGAAGAIYFYKRPQPFSIK</sequence>